<proteinExistence type="predicted"/>
<protein>
    <submittedName>
        <fullName evidence="4">Outer membrane protein assembly factor BamE</fullName>
    </submittedName>
</protein>
<dbReference type="RefSeq" id="WP_135285002.1">
    <property type="nucleotide sequence ID" value="NZ_SMLL01000003.1"/>
</dbReference>
<dbReference type="AlphaFoldDB" id="A0A4Z0BUK8"/>
<gene>
    <name evidence="4" type="primary">bamE</name>
    <name evidence="4" type="ORF">EZ242_09050</name>
</gene>
<dbReference type="Gene3D" id="3.30.1450.10">
    <property type="match status" value="1"/>
</dbReference>
<dbReference type="InterPro" id="IPR037873">
    <property type="entry name" value="BamE-like"/>
</dbReference>
<keyword evidence="1" id="KW-0732">Signal</keyword>
<dbReference type="Proteomes" id="UP000297564">
    <property type="component" value="Unassembled WGS sequence"/>
</dbReference>
<keyword evidence="5" id="KW-1185">Reference proteome</keyword>
<keyword evidence="2" id="KW-0472">Membrane</keyword>
<dbReference type="EMBL" id="SMLL01000003">
    <property type="protein sequence ID" value="TFZ01705.1"/>
    <property type="molecule type" value="Genomic_DNA"/>
</dbReference>
<organism evidence="4 5">
    <name type="scientific">Ramlibacter rhizophilus</name>
    <dbReference type="NCBI Taxonomy" id="1781167"/>
    <lineage>
        <taxon>Bacteria</taxon>
        <taxon>Pseudomonadati</taxon>
        <taxon>Pseudomonadota</taxon>
        <taxon>Betaproteobacteria</taxon>
        <taxon>Burkholderiales</taxon>
        <taxon>Comamonadaceae</taxon>
        <taxon>Ramlibacter</taxon>
    </lineage>
</organism>
<dbReference type="Pfam" id="PF04355">
    <property type="entry name" value="BamE"/>
    <property type="match status" value="1"/>
</dbReference>
<dbReference type="OrthoDB" id="5297256at2"/>
<evidence type="ECO:0000256" key="2">
    <source>
        <dbReference type="ARBA" id="ARBA00023136"/>
    </source>
</evidence>
<comment type="caution">
    <text evidence="4">The sequence shown here is derived from an EMBL/GenBank/DDBJ whole genome shotgun (WGS) entry which is preliminary data.</text>
</comment>
<evidence type="ECO:0000313" key="5">
    <source>
        <dbReference type="Proteomes" id="UP000297564"/>
    </source>
</evidence>
<dbReference type="InterPro" id="IPR007450">
    <property type="entry name" value="BamE_dom"/>
</dbReference>
<evidence type="ECO:0000259" key="3">
    <source>
        <dbReference type="Pfam" id="PF04355"/>
    </source>
</evidence>
<reference evidence="4 5" key="1">
    <citation type="submission" date="2019-03" db="EMBL/GenBank/DDBJ databases">
        <title>Ramlibacter rhizophilus CCTCC AB2015357, whole genome shotgun sequence.</title>
        <authorList>
            <person name="Zhang X."/>
            <person name="Feng G."/>
            <person name="Zhu H."/>
        </authorList>
    </citation>
    <scope>NUCLEOTIDE SEQUENCE [LARGE SCALE GENOMIC DNA]</scope>
    <source>
        <strain evidence="4 5">CCTCC AB2015357</strain>
    </source>
</reference>
<accession>A0A4Z0BUK8</accession>
<name>A0A4Z0BUK8_9BURK</name>
<dbReference type="GO" id="GO:0019867">
    <property type="term" value="C:outer membrane"/>
    <property type="evidence" value="ECO:0007669"/>
    <property type="project" value="InterPro"/>
</dbReference>
<sequence>MAFLLSGCDRQRIAELEEGVATEADVRARFGTPEAIWEAPGGGYTLEYNRNPAGHQNYMITIGPDGRMSSLRQVLHPGNFAQVKPGMSMEQVRRMLGKPARQMDFPLRNQAAWDWRWMQPPNTSMFFTVWFDRDWRVVGSETRPDTEAPENR</sequence>
<evidence type="ECO:0000313" key="4">
    <source>
        <dbReference type="EMBL" id="TFZ01705.1"/>
    </source>
</evidence>
<evidence type="ECO:0000256" key="1">
    <source>
        <dbReference type="ARBA" id="ARBA00022729"/>
    </source>
</evidence>
<feature type="domain" description="Outer membrane protein assembly factor BamE" evidence="3">
    <location>
        <begin position="75"/>
        <end position="105"/>
    </location>
</feature>